<dbReference type="GO" id="GO:0005576">
    <property type="term" value="C:extracellular region"/>
    <property type="evidence" value="ECO:0007669"/>
    <property type="project" value="UniProtKB-ARBA"/>
</dbReference>
<dbReference type="InterPro" id="IPR034193">
    <property type="entry name" value="PCSK9_ProteinaseK-like"/>
</dbReference>
<dbReference type="PRINTS" id="PR00723">
    <property type="entry name" value="SUBTILISIN"/>
</dbReference>
<comment type="similarity">
    <text evidence="1 6 7">Belongs to the peptidase S8 family.</text>
</comment>
<dbReference type="GO" id="GO:0004252">
    <property type="term" value="F:serine-type endopeptidase activity"/>
    <property type="evidence" value="ECO:0007669"/>
    <property type="project" value="UniProtKB-UniRule"/>
</dbReference>
<evidence type="ECO:0000256" key="3">
    <source>
        <dbReference type="ARBA" id="ARBA00022729"/>
    </source>
</evidence>
<dbReference type="PROSITE" id="PS00136">
    <property type="entry name" value="SUBTILASE_ASP"/>
    <property type="match status" value="1"/>
</dbReference>
<evidence type="ECO:0000256" key="4">
    <source>
        <dbReference type="ARBA" id="ARBA00022801"/>
    </source>
</evidence>
<feature type="active site" description="Charge relay system" evidence="6">
    <location>
        <position position="329"/>
    </location>
</feature>
<dbReference type="GO" id="GO:0006508">
    <property type="term" value="P:proteolysis"/>
    <property type="evidence" value="ECO:0007669"/>
    <property type="project" value="UniProtKB-KW"/>
</dbReference>
<dbReference type="InterPro" id="IPR023828">
    <property type="entry name" value="Peptidase_S8_Ser-AS"/>
</dbReference>
<sequence>MRVTATLVCILPLTLGARLLKARGGTPLNSYIVVLKETYNGGEVTISDVEDGLGDVNKSQTYTSAVGFRGFAAKLNATQLDALKSSPKVDYIEEDAMVHISGSVTSQTGADWGLARLSSRAPNDTTYRYDATAGTGTCAYVIDTGIMIDHSEFEGRATWAGNFVDKNDTDGNGHGTHVAGTIGGVTYGVAKQTRLFAVKVLDSSGSGTNSQIIAGMNFVVQDAPKRNCSKGVVVNMSLGGEQSTAVNSAARAVVQAGYFLAVAAGNESNDTKLYSPSSEESVCAVGATTRNDSMASYSNFGAGVALFAPGSDIKSAWNDGKTKSISGTSMATPHVAGLGAYLMGIRGPMSGSAVCDLVKKSALRGKVSGLPSGTANRLAYNGGA</sequence>
<dbReference type="Pfam" id="PF00082">
    <property type="entry name" value="Peptidase_S8"/>
    <property type="match status" value="1"/>
</dbReference>
<proteinExistence type="inferred from homology"/>
<feature type="domain" description="Inhibitor I9" evidence="9">
    <location>
        <begin position="57"/>
        <end position="100"/>
    </location>
</feature>
<dbReference type="InterPro" id="IPR023827">
    <property type="entry name" value="Peptidase_S8_Asp-AS"/>
</dbReference>
<dbReference type="InterPro" id="IPR022398">
    <property type="entry name" value="Peptidase_S8_His-AS"/>
</dbReference>
<evidence type="ECO:0000313" key="11">
    <source>
        <dbReference type="Proteomes" id="UP000294847"/>
    </source>
</evidence>
<dbReference type="Proteomes" id="UP000294847">
    <property type="component" value="Chromosome 2"/>
</dbReference>
<evidence type="ECO:0000256" key="2">
    <source>
        <dbReference type="ARBA" id="ARBA00022670"/>
    </source>
</evidence>
<dbReference type="InterPro" id="IPR050131">
    <property type="entry name" value="Peptidase_S8_subtilisin-like"/>
</dbReference>
<dbReference type="PROSITE" id="PS00138">
    <property type="entry name" value="SUBTILASE_SER"/>
    <property type="match status" value="1"/>
</dbReference>
<keyword evidence="3" id="KW-0732">Signal</keyword>
<accession>A0A4P7MYS8</accession>
<feature type="domain" description="Peptidase S8/S53" evidence="8">
    <location>
        <begin position="140"/>
        <end position="362"/>
    </location>
</feature>
<feature type="active site" description="Charge relay system" evidence="6">
    <location>
        <position position="174"/>
    </location>
</feature>
<gene>
    <name evidence="10" type="ORF">PoMZ_00080</name>
</gene>
<dbReference type="InterPro" id="IPR036852">
    <property type="entry name" value="Peptidase_S8/S53_dom_sf"/>
</dbReference>
<protein>
    <submittedName>
        <fullName evidence="10">Uncharacterized protein</fullName>
    </submittedName>
</protein>
<dbReference type="InterPro" id="IPR000209">
    <property type="entry name" value="Peptidase_S8/S53_dom"/>
</dbReference>
<evidence type="ECO:0000259" key="9">
    <source>
        <dbReference type="Pfam" id="PF05922"/>
    </source>
</evidence>
<keyword evidence="4 6" id="KW-0378">Hydrolase</keyword>
<keyword evidence="2 6" id="KW-0645">Protease</keyword>
<evidence type="ECO:0000313" key="10">
    <source>
        <dbReference type="EMBL" id="QBZ55187.1"/>
    </source>
</evidence>
<dbReference type="InterPro" id="IPR037045">
    <property type="entry name" value="S8pro/Inhibitor_I9_sf"/>
</dbReference>
<dbReference type="EMBL" id="CP034205">
    <property type="protein sequence ID" value="QBZ55187.1"/>
    <property type="molecule type" value="Genomic_DNA"/>
</dbReference>
<dbReference type="InterPro" id="IPR010259">
    <property type="entry name" value="S8pro/Inhibitor_I9"/>
</dbReference>
<dbReference type="PANTHER" id="PTHR43806">
    <property type="entry name" value="PEPTIDASE S8"/>
    <property type="match status" value="1"/>
</dbReference>
<dbReference type="FunFam" id="3.40.50.200:FF:000014">
    <property type="entry name" value="Proteinase K"/>
    <property type="match status" value="1"/>
</dbReference>
<name>A0A4P7MYS8_PYROR</name>
<dbReference type="CDD" id="cd04077">
    <property type="entry name" value="Peptidases_S8_PCSK9_ProteinaseK_like"/>
    <property type="match status" value="1"/>
</dbReference>
<dbReference type="AlphaFoldDB" id="A0A4P7MYS8"/>
<evidence type="ECO:0000256" key="1">
    <source>
        <dbReference type="ARBA" id="ARBA00011073"/>
    </source>
</evidence>
<evidence type="ECO:0000256" key="5">
    <source>
        <dbReference type="ARBA" id="ARBA00022825"/>
    </source>
</evidence>
<dbReference type="InterPro" id="IPR015500">
    <property type="entry name" value="Peptidase_S8_subtilisin-rel"/>
</dbReference>
<evidence type="ECO:0000259" key="8">
    <source>
        <dbReference type="Pfam" id="PF00082"/>
    </source>
</evidence>
<dbReference type="PANTHER" id="PTHR43806:SF58">
    <property type="entry name" value="ALKALINE PROTEASE 1-RELATED"/>
    <property type="match status" value="1"/>
</dbReference>
<dbReference type="PROSITE" id="PS51892">
    <property type="entry name" value="SUBTILASE"/>
    <property type="match status" value="1"/>
</dbReference>
<reference evidence="10 11" key="1">
    <citation type="journal article" date="2019" name="Mol. Biol. Evol.">
        <title>Blast fungal genomes show frequent chromosomal changes, gene gains and losses, and effector gene turnover.</title>
        <authorList>
            <person name="Gomez Luciano L.B."/>
            <person name="Jason Tsai I."/>
            <person name="Chuma I."/>
            <person name="Tosa Y."/>
            <person name="Chen Y.H."/>
            <person name="Li J.Y."/>
            <person name="Li M.Y."/>
            <person name="Jade Lu M.Y."/>
            <person name="Nakayashiki H."/>
            <person name="Li W.H."/>
        </authorList>
    </citation>
    <scope>NUCLEOTIDE SEQUENCE [LARGE SCALE GENOMIC DNA]</scope>
    <source>
        <strain evidence="10">MZ5-1-6</strain>
    </source>
</reference>
<evidence type="ECO:0000256" key="7">
    <source>
        <dbReference type="RuleBase" id="RU003355"/>
    </source>
</evidence>
<dbReference type="Gene3D" id="3.30.70.80">
    <property type="entry name" value="Peptidase S8 propeptide/proteinase inhibitor I9"/>
    <property type="match status" value="1"/>
</dbReference>
<evidence type="ECO:0000256" key="6">
    <source>
        <dbReference type="PROSITE-ProRule" id="PRU01240"/>
    </source>
</evidence>
<keyword evidence="5 6" id="KW-0720">Serine protease</keyword>
<dbReference type="SUPFAM" id="SSF54897">
    <property type="entry name" value="Protease propeptides/inhibitors"/>
    <property type="match status" value="1"/>
</dbReference>
<organism evidence="10 11">
    <name type="scientific">Pyricularia oryzae</name>
    <name type="common">Rice blast fungus</name>
    <name type="synonym">Magnaporthe oryzae</name>
    <dbReference type="NCBI Taxonomy" id="318829"/>
    <lineage>
        <taxon>Eukaryota</taxon>
        <taxon>Fungi</taxon>
        <taxon>Dikarya</taxon>
        <taxon>Ascomycota</taxon>
        <taxon>Pezizomycotina</taxon>
        <taxon>Sordariomycetes</taxon>
        <taxon>Sordariomycetidae</taxon>
        <taxon>Magnaporthales</taxon>
        <taxon>Pyriculariaceae</taxon>
        <taxon>Pyricularia</taxon>
    </lineage>
</organism>
<dbReference type="Pfam" id="PF05922">
    <property type="entry name" value="Inhibitor_I9"/>
    <property type="match status" value="1"/>
</dbReference>
<dbReference type="Gene3D" id="3.40.50.200">
    <property type="entry name" value="Peptidase S8/S53 domain"/>
    <property type="match status" value="1"/>
</dbReference>
<feature type="active site" description="Charge relay system" evidence="6">
    <location>
        <position position="143"/>
    </location>
</feature>
<dbReference type="SUPFAM" id="SSF52743">
    <property type="entry name" value="Subtilisin-like"/>
    <property type="match status" value="1"/>
</dbReference>
<dbReference type="PROSITE" id="PS00137">
    <property type="entry name" value="SUBTILASE_HIS"/>
    <property type="match status" value="1"/>
</dbReference>